<name>A0AAV4W2Z4_9ARAC</name>
<comment type="caution">
    <text evidence="1">The sequence shown here is derived from an EMBL/GenBank/DDBJ whole genome shotgun (WGS) entry which is preliminary data.</text>
</comment>
<dbReference type="EMBL" id="BPLQ01014081">
    <property type="protein sequence ID" value="GIY77110.1"/>
    <property type="molecule type" value="Genomic_DNA"/>
</dbReference>
<evidence type="ECO:0000313" key="1">
    <source>
        <dbReference type="EMBL" id="GIY77110.1"/>
    </source>
</evidence>
<proteinExistence type="predicted"/>
<reference evidence="1 2" key="1">
    <citation type="submission" date="2021-06" db="EMBL/GenBank/DDBJ databases">
        <title>Caerostris darwini draft genome.</title>
        <authorList>
            <person name="Kono N."/>
            <person name="Arakawa K."/>
        </authorList>
    </citation>
    <scope>NUCLEOTIDE SEQUENCE [LARGE SCALE GENOMIC DNA]</scope>
</reference>
<dbReference type="Proteomes" id="UP001054837">
    <property type="component" value="Unassembled WGS sequence"/>
</dbReference>
<protein>
    <submittedName>
        <fullName evidence="1">Uncharacterized protein</fullName>
    </submittedName>
</protein>
<dbReference type="AlphaFoldDB" id="A0AAV4W2Z4"/>
<sequence>MGFRFHLKEINELNLSQINSRRETETGLSEKTELLLSRYSYQQQRMKNGVSSEESHKKPLKYLLNNELRKLCKILKPISLINYRKEGIVGV</sequence>
<accession>A0AAV4W2Z4</accession>
<gene>
    <name evidence="1" type="ORF">CDAR_299931</name>
</gene>
<organism evidence="1 2">
    <name type="scientific">Caerostris darwini</name>
    <dbReference type="NCBI Taxonomy" id="1538125"/>
    <lineage>
        <taxon>Eukaryota</taxon>
        <taxon>Metazoa</taxon>
        <taxon>Ecdysozoa</taxon>
        <taxon>Arthropoda</taxon>
        <taxon>Chelicerata</taxon>
        <taxon>Arachnida</taxon>
        <taxon>Araneae</taxon>
        <taxon>Araneomorphae</taxon>
        <taxon>Entelegynae</taxon>
        <taxon>Araneoidea</taxon>
        <taxon>Araneidae</taxon>
        <taxon>Caerostris</taxon>
    </lineage>
</organism>
<keyword evidence="2" id="KW-1185">Reference proteome</keyword>
<evidence type="ECO:0000313" key="2">
    <source>
        <dbReference type="Proteomes" id="UP001054837"/>
    </source>
</evidence>